<dbReference type="Proteomes" id="UP001175353">
    <property type="component" value="Unassembled WGS sequence"/>
</dbReference>
<accession>A0AAN6QN37</accession>
<dbReference type="GO" id="GO:0016567">
    <property type="term" value="P:protein ubiquitination"/>
    <property type="evidence" value="ECO:0007669"/>
    <property type="project" value="InterPro"/>
</dbReference>
<keyword evidence="4" id="KW-0863">Zinc-finger</keyword>
<evidence type="ECO:0000256" key="3">
    <source>
        <dbReference type="ARBA" id="ARBA00022737"/>
    </source>
</evidence>
<evidence type="ECO:0000313" key="10">
    <source>
        <dbReference type="Proteomes" id="UP001175353"/>
    </source>
</evidence>
<feature type="compositionally biased region" description="Basic and acidic residues" evidence="7">
    <location>
        <begin position="130"/>
        <end position="145"/>
    </location>
</feature>
<dbReference type="InterPro" id="IPR044066">
    <property type="entry name" value="TRIAD_supradom"/>
</dbReference>
<keyword evidence="1" id="KW-0808">Transferase</keyword>
<evidence type="ECO:0000256" key="1">
    <source>
        <dbReference type="ARBA" id="ARBA00022679"/>
    </source>
</evidence>
<keyword evidence="5" id="KW-0833">Ubl conjugation pathway</keyword>
<dbReference type="InterPro" id="IPR031127">
    <property type="entry name" value="E3_UB_ligase_RBR"/>
</dbReference>
<dbReference type="AlphaFoldDB" id="A0AAN6QN37"/>
<dbReference type="SUPFAM" id="SSF57850">
    <property type="entry name" value="RING/U-box"/>
    <property type="match status" value="1"/>
</dbReference>
<dbReference type="InterPro" id="IPR013083">
    <property type="entry name" value="Znf_RING/FYVE/PHD"/>
</dbReference>
<reference evidence="9" key="1">
    <citation type="submission" date="2023-06" db="EMBL/GenBank/DDBJ databases">
        <title>Black Yeasts Isolated from many extreme environments.</title>
        <authorList>
            <person name="Coleine C."/>
            <person name="Stajich J.E."/>
            <person name="Selbmann L."/>
        </authorList>
    </citation>
    <scope>NUCLEOTIDE SEQUENCE</scope>
    <source>
        <strain evidence="9">CCFEE 5200</strain>
    </source>
</reference>
<feature type="region of interest" description="Disordered" evidence="7">
    <location>
        <begin position="82"/>
        <end position="180"/>
    </location>
</feature>
<comment type="caution">
    <text evidence="9">The sequence shown here is derived from an EMBL/GenBank/DDBJ whole genome shotgun (WGS) entry which is preliminary data.</text>
</comment>
<feature type="compositionally biased region" description="Basic and acidic residues" evidence="7">
    <location>
        <begin position="153"/>
        <end position="173"/>
    </location>
</feature>
<evidence type="ECO:0000259" key="8">
    <source>
        <dbReference type="PROSITE" id="PS51873"/>
    </source>
</evidence>
<proteinExistence type="predicted"/>
<evidence type="ECO:0000256" key="5">
    <source>
        <dbReference type="ARBA" id="ARBA00022786"/>
    </source>
</evidence>
<evidence type="ECO:0000256" key="2">
    <source>
        <dbReference type="ARBA" id="ARBA00022723"/>
    </source>
</evidence>
<dbReference type="Gene3D" id="3.30.40.10">
    <property type="entry name" value="Zinc/RING finger domain, C3HC4 (zinc finger)"/>
    <property type="match status" value="1"/>
</dbReference>
<dbReference type="EMBL" id="JAUJLE010000161">
    <property type="protein sequence ID" value="KAK0973401.1"/>
    <property type="molecule type" value="Genomic_DNA"/>
</dbReference>
<name>A0AAN6QN37_9PEZI</name>
<dbReference type="CDD" id="cd22584">
    <property type="entry name" value="Rcat_RBR_unk"/>
    <property type="match status" value="1"/>
</dbReference>
<organism evidence="9 10">
    <name type="scientific">Friedmanniomyces endolithicus</name>
    <dbReference type="NCBI Taxonomy" id="329885"/>
    <lineage>
        <taxon>Eukaryota</taxon>
        <taxon>Fungi</taxon>
        <taxon>Dikarya</taxon>
        <taxon>Ascomycota</taxon>
        <taxon>Pezizomycotina</taxon>
        <taxon>Dothideomycetes</taxon>
        <taxon>Dothideomycetidae</taxon>
        <taxon>Mycosphaerellales</taxon>
        <taxon>Teratosphaeriaceae</taxon>
        <taxon>Friedmanniomyces</taxon>
    </lineage>
</organism>
<keyword evidence="3" id="KW-0677">Repeat</keyword>
<dbReference type="GO" id="GO:0004842">
    <property type="term" value="F:ubiquitin-protein transferase activity"/>
    <property type="evidence" value="ECO:0007669"/>
    <property type="project" value="InterPro"/>
</dbReference>
<keyword evidence="2" id="KW-0479">Metal-binding</keyword>
<protein>
    <recommendedName>
        <fullName evidence="8">RING-type domain-containing protein</fullName>
    </recommendedName>
</protein>
<dbReference type="Gene3D" id="1.20.120.1750">
    <property type="match status" value="1"/>
</dbReference>
<dbReference type="PANTHER" id="PTHR11685">
    <property type="entry name" value="RBR FAMILY RING FINGER AND IBR DOMAIN-CONTAINING"/>
    <property type="match status" value="1"/>
</dbReference>
<evidence type="ECO:0000256" key="4">
    <source>
        <dbReference type="ARBA" id="ARBA00022771"/>
    </source>
</evidence>
<dbReference type="GO" id="GO:0008270">
    <property type="term" value="F:zinc ion binding"/>
    <property type="evidence" value="ECO:0007669"/>
    <property type="project" value="UniProtKB-KW"/>
</dbReference>
<keyword evidence="10" id="KW-1185">Reference proteome</keyword>
<evidence type="ECO:0000256" key="7">
    <source>
        <dbReference type="SAM" id="MobiDB-lite"/>
    </source>
</evidence>
<keyword evidence="6" id="KW-0862">Zinc</keyword>
<sequence>MAADDDPGLSLAKLQIVDTTPPTLRCSDCHRLAVGAVKLPCCKANICHTCSVILYDTCPVCAHRSVTRGDCKPNKELREAVRAHRSTDREKYGAEHREEIERRKAEREKVERARAGREANRRNSGCIAAQREEEKRVAGKREQERRKRVGVSRRGEDRGTAEREVAADTEAERCMSPSKRLQPTPVAVPSIPLKECGVCTYDVSVDQCIPITPTEDVVCFQCFEEGVKPLFEKALLHEHEYPARWGATTLDPTHFAKLLHPSFATKWIFRQREYDRPAKEKVYCRHLVASNESSNAALKDPADSRAVDAECSTRECGRFLGIILPPTGARSIYDCIACKRSTCGICAVSYLQGGCEHVCIVLSEDAPAGDDPYKDMKRGKDYQLCPKCDVPDELEAGCNFMTCRCRAWFCYICGIQLFSNADAGKGNHFEEGKPCPRWNQPGSNTAHYDISPVLIVIWRTEAHRDEKTITLQDLLYNLNAYFAVKLRSDQTSGTQSRDVLRRIQTLEALRRLVFALHYILQFHLILAELPRFDPINEDARDEYFREVEQIEYLAANVTTPAALQCQQAHALHPIIASALTLYRERHESFVEALDAQTLEARAAGRLRLATLDRLQHDPAMIPLRRMRRSALANATSDPVNAHRWHAVDFLLFYRKASLQMLMIIHFLPQLPSIVEHYFAEIHRVDAVIKQLTANVEAGPELIQQPANGLVDVLEARDLLNERYNELVERVQPAIVTATREFASKEELTHIKPAIVTATGAFAAPDVFAALQHA</sequence>
<feature type="domain" description="RING-type" evidence="8">
    <location>
        <begin position="192"/>
        <end position="439"/>
    </location>
</feature>
<evidence type="ECO:0000256" key="6">
    <source>
        <dbReference type="ARBA" id="ARBA00022833"/>
    </source>
</evidence>
<feature type="compositionally biased region" description="Basic and acidic residues" evidence="7">
    <location>
        <begin position="82"/>
        <end position="121"/>
    </location>
</feature>
<dbReference type="PROSITE" id="PS51873">
    <property type="entry name" value="TRIAD"/>
    <property type="match status" value="1"/>
</dbReference>
<evidence type="ECO:0000313" key="9">
    <source>
        <dbReference type="EMBL" id="KAK0973401.1"/>
    </source>
</evidence>
<gene>
    <name evidence="9" type="ORF">LTR91_014750</name>
</gene>